<protein>
    <submittedName>
        <fullName evidence="1">Uncharacterized protein</fullName>
    </submittedName>
</protein>
<reference evidence="1" key="1">
    <citation type="journal article" date="2020" name="Nature">
        <title>Giant virus diversity and host interactions through global metagenomics.</title>
        <authorList>
            <person name="Schulz F."/>
            <person name="Roux S."/>
            <person name="Paez-Espino D."/>
            <person name="Jungbluth S."/>
            <person name="Walsh D.A."/>
            <person name="Denef V.J."/>
            <person name="McMahon K.D."/>
            <person name="Konstantinidis K.T."/>
            <person name="Eloe-Fadrosh E.A."/>
            <person name="Kyrpides N.C."/>
            <person name="Woyke T."/>
        </authorList>
    </citation>
    <scope>NUCLEOTIDE SEQUENCE</scope>
    <source>
        <strain evidence="1">GVMAG-M-3300025572-1</strain>
    </source>
</reference>
<accession>A0A6C0J2J1</accession>
<proteinExistence type="predicted"/>
<name>A0A6C0J2J1_9ZZZZ</name>
<dbReference type="AlphaFoldDB" id="A0A6C0J2J1"/>
<organism evidence="1">
    <name type="scientific">viral metagenome</name>
    <dbReference type="NCBI Taxonomy" id="1070528"/>
    <lineage>
        <taxon>unclassified sequences</taxon>
        <taxon>metagenomes</taxon>
        <taxon>organismal metagenomes</taxon>
    </lineage>
</organism>
<evidence type="ECO:0000313" key="1">
    <source>
        <dbReference type="EMBL" id="QHT97873.1"/>
    </source>
</evidence>
<dbReference type="EMBL" id="MN740283">
    <property type="protein sequence ID" value="QHT97873.1"/>
    <property type="molecule type" value="Genomic_DNA"/>
</dbReference>
<sequence length="234" mass="26937">MGGSRGLIIEKKPALRDGRRRRNMEKLIDSFVVQVLDSLDKTPIAPTKEELFLAFLICKNLADLCETGTAILNQMGSDKIRDLPQPKDVETCRLILQRFYSDSMFIPDDNMGSRPNWKEIAAFDQVKSAGAYRIYRVIRNNVIAGPTGVNGVTGAQIQEAIKRHDTAYFIKNFDLIFMNFPEQFKQSLIRFKNFVSSPHVSQYHRDCVWEFFESLLEIYLDEDEHLKKLRALPS</sequence>